<reference evidence="4" key="2">
    <citation type="submission" date="2016-04" db="EMBL/GenBank/DDBJ databases">
        <authorList>
            <person name="Waterworth S."/>
            <person name="Matcher G."/>
        </authorList>
    </citation>
    <scope>NUCLEOTIDE SEQUENCE [LARGE SCALE GENOMIC DNA]</scope>
    <source>
        <strain evidence="4">RuSp02-3</strain>
    </source>
</reference>
<dbReference type="GeneID" id="61262982"/>
<organism evidence="2 4">
    <name type="scientific">Rothia kristinae</name>
    <dbReference type="NCBI Taxonomy" id="37923"/>
    <lineage>
        <taxon>Bacteria</taxon>
        <taxon>Bacillati</taxon>
        <taxon>Actinomycetota</taxon>
        <taxon>Actinomycetes</taxon>
        <taxon>Micrococcales</taxon>
        <taxon>Micrococcaceae</taxon>
        <taxon>Rothia</taxon>
    </lineage>
</organism>
<reference evidence="2" key="1">
    <citation type="submission" date="2016-04" db="EMBL/GenBank/DDBJ databases">
        <authorList>
            <person name="Evans L.H."/>
            <person name="Alamgir A."/>
            <person name="Owens N."/>
            <person name="Weber N.D."/>
            <person name="Virtaneva K."/>
            <person name="Barbian K."/>
            <person name="Babar A."/>
            <person name="Rosenke K."/>
        </authorList>
    </citation>
    <scope>NUCLEOTIDE SEQUENCE [LARGE SCALE GENOMIC DNA]</scope>
    <source>
        <strain evidence="2">RUTW2-3</strain>
    </source>
</reference>
<evidence type="ECO:0000313" key="4">
    <source>
        <dbReference type="Proteomes" id="UP000053171"/>
    </source>
</evidence>
<sequence>MEHDDAVYREFRARYGPLLERLNDVEWTRREARSRMLTVHPEMDHELLDRALAEMSWRSELRREDPLGGVVISCSLLLAVNDLFDLGEDPEYAVTLLERAIFQEMSAFMNLHGISDEAAAHILSRLAASNRFLAEYPRTTLTQEEYRGFLRDIPEYLRELSAAKDGRWPVSDALIRERIGEGSWTRALLAVGMSPEERYAADGTDLIPDYTEARFRSAMADFFTFCIRTDRIPHALLYGRWAASGSRSRVPRPNLATVRHQFGSWSQAIAHGRELINSSDPAQADPRYEEHWVGPWTQPTPVVSPSGGRAAWSVSSWTDRGIGVVGHLRAEPGETSEADAEAAWEELVGEIAQAVRDLPWNHFLTVEYETGNNLDEAPFAQAFTGPAGVEVTLVSERFLPAIVWPIDDAHLQRTGWTAPDESQPHWRQGRLEPEAAARTLVDGLRHGRDCSDPYSFRWGSGAVYAEGEQRAETDLRR</sequence>
<proteinExistence type="predicted"/>
<accession>A0A0Q2U828</accession>
<name>A0A0Q2U828_9MICC</name>
<reference evidence="3 5" key="4">
    <citation type="submission" date="2020-12" db="EMBL/GenBank/DDBJ databases">
        <title>FDA dAtabase for Regulatory Grade micrObial Sequences (FDA-ARGOS): Supporting development and validation of Infectious Disease Dx tests.</title>
        <authorList>
            <person name="Sproer C."/>
            <person name="Gronow S."/>
            <person name="Severitt S."/>
            <person name="Schroder I."/>
            <person name="Tallon L."/>
            <person name="Sadzewicz L."/>
            <person name="Zhao X."/>
            <person name="Boylan J."/>
            <person name="Ott S."/>
            <person name="Bowen H."/>
            <person name="Vavikolanu K."/>
            <person name="Mehta A."/>
            <person name="Aluvathingal J."/>
            <person name="Nadendla S."/>
            <person name="Lowell S."/>
            <person name="Myers T."/>
            <person name="Yan Y."/>
            <person name="Sichtig H."/>
        </authorList>
    </citation>
    <scope>NUCLEOTIDE SEQUENCE [LARGE SCALE GENOMIC DNA]</scope>
    <source>
        <strain evidence="3 5">FDAARGOS_864</strain>
    </source>
</reference>
<protein>
    <recommendedName>
        <fullName evidence="1">TY-Chap N-terminal domain-containing protein</fullName>
    </recommendedName>
</protein>
<keyword evidence="4" id="KW-1185">Reference proteome</keyword>
<reference evidence="2 4" key="3">
    <citation type="submission" date="2016-06" db="EMBL/GenBank/DDBJ databases">
        <title>Identification of putative biosynthetic pathways for the production of bioactive secondary metabolites by the marine actinomycete Kocuria kristinae RUTW2-3.</title>
        <authorList>
            <person name="Waterworth S.C."/>
            <person name="Walmsley T.A."/>
            <person name="Matongo T."/>
            <person name="Davies-Coleman M.T."/>
            <person name="Dorrington R.A."/>
        </authorList>
    </citation>
    <scope>NUCLEOTIDE SEQUENCE [LARGE SCALE GENOMIC DNA]</scope>
    <source>
        <strain evidence="4">RuSp02-3</strain>
        <strain evidence="2">RUTW2-3</strain>
    </source>
</reference>
<dbReference type="KEGG" id="rkr:I6G21_06270"/>
<gene>
    <name evidence="2" type="ORF">AN277_0200215</name>
    <name evidence="3" type="ORF">I6G21_06270</name>
</gene>
<evidence type="ECO:0000259" key="1">
    <source>
        <dbReference type="Pfam" id="PF22552"/>
    </source>
</evidence>
<dbReference type="EMBL" id="LJBJ02000001">
    <property type="protein sequence ID" value="OAX52848.1"/>
    <property type="molecule type" value="Genomic_DNA"/>
</dbReference>
<dbReference type="AlphaFoldDB" id="A0A0Q2U828"/>
<evidence type="ECO:0000313" key="3">
    <source>
        <dbReference type="EMBL" id="QPT52926.1"/>
    </source>
</evidence>
<dbReference type="RefSeq" id="WP_055684273.1">
    <property type="nucleotide sequence ID" value="NZ_CP065738.1"/>
</dbReference>
<dbReference type="Proteomes" id="UP000053171">
    <property type="component" value="Unassembled WGS sequence"/>
</dbReference>
<dbReference type="Proteomes" id="UP000594975">
    <property type="component" value="Chromosome"/>
</dbReference>
<dbReference type="InterPro" id="IPR054344">
    <property type="entry name" value="TY-Chap_N"/>
</dbReference>
<dbReference type="EMBL" id="CP065738">
    <property type="protein sequence ID" value="QPT52926.1"/>
    <property type="molecule type" value="Genomic_DNA"/>
</dbReference>
<feature type="domain" description="TY-Chap N-terminal" evidence="1">
    <location>
        <begin position="343"/>
        <end position="453"/>
    </location>
</feature>
<dbReference type="Pfam" id="PF22552">
    <property type="entry name" value="TY-Chap3"/>
    <property type="match status" value="1"/>
</dbReference>
<evidence type="ECO:0000313" key="5">
    <source>
        <dbReference type="Proteomes" id="UP000594975"/>
    </source>
</evidence>
<evidence type="ECO:0000313" key="2">
    <source>
        <dbReference type="EMBL" id="OAX52848.1"/>
    </source>
</evidence>
<dbReference type="PATRIC" id="fig|37923.10.peg.1249"/>